<dbReference type="GO" id="GO:0006355">
    <property type="term" value="P:regulation of DNA-templated transcription"/>
    <property type="evidence" value="ECO:0007669"/>
    <property type="project" value="InterPro"/>
</dbReference>
<dbReference type="InterPro" id="IPR044739">
    <property type="entry name" value="NRT1/PTR"/>
</dbReference>
<dbReference type="SUPFAM" id="SSF46689">
    <property type="entry name" value="Homeodomain-like"/>
    <property type="match status" value="1"/>
</dbReference>
<feature type="transmembrane region" description="Helical" evidence="16">
    <location>
        <begin position="718"/>
        <end position="737"/>
    </location>
</feature>
<evidence type="ECO:0000256" key="9">
    <source>
        <dbReference type="ARBA" id="ARBA00023125"/>
    </source>
</evidence>
<feature type="transmembrane region" description="Helical" evidence="16">
    <location>
        <begin position="333"/>
        <end position="355"/>
    </location>
</feature>
<feature type="transmembrane region" description="Helical" evidence="16">
    <location>
        <begin position="495"/>
        <end position="516"/>
    </location>
</feature>
<name>A0A8T0L3M7_PHAAN</name>
<dbReference type="EMBL" id="JABFOF010000002">
    <property type="protein sequence ID" value="KAG2404993.1"/>
    <property type="molecule type" value="Genomic_DNA"/>
</dbReference>
<gene>
    <name evidence="18" type="ORF">HKW66_Vig0042480</name>
</gene>
<keyword evidence="13 14" id="KW-0539">Nucleus</keyword>
<evidence type="ECO:0000256" key="15">
    <source>
        <dbReference type="SAM" id="MobiDB-lite"/>
    </source>
</evidence>
<feature type="transmembrane region" description="Helical" evidence="16">
    <location>
        <begin position="375"/>
        <end position="395"/>
    </location>
</feature>
<evidence type="ECO:0000256" key="12">
    <source>
        <dbReference type="ARBA" id="ARBA00023163"/>
    </source>
</evidence>
<keyword evidence="9 14" id="KW-0238">DNA-binding</keyword>
<evidence type="ECO:0000256" key="14">
    <source>
        <dbReference type="PROSITE-ProRule" id="PRU00108"/>
    </source>
</evidence>
<sequence>MNLEVNGEEGDEKKWVHDSSVDHKGKVPLRASTGSWKAAFFIIAIETSERLSFFGIATSLVLYLTKVMHHDLKTAARNVNYWSGVTTLMPLFGGFIADSYMGRYTTVLASSIFYLMGLILLTLSWFLPSLKPCDDTGLCTKPRRIHEVVFFLAIYLISFGTGGHKPSLESFGADQFDEDHDEERRQKMSFFNWWNCALCTGLIVGVTLIVYIQDNISWGAADIIFTVVMVFSLIIFVLGRTFYRYRVPTGSPLTPMLQVLVASFSKRKLPHPSDPAQLYEVPKSIGINKRFLCHTNKLKFLDKAAILVNDGSLAEKQSPWNLSTVTKVEETKLIINMIPIWVSTIPFGICVAQTATFFVKQGTTLNRKIGNGFEIPPASIFTVSALGMVVSVAIYDKILVPVLRRVTQNERGINILQRIGFGMLFCIAAMIAAALVERKRLEAVERDPLKGSLTMSIFWLAPQFLIIGFGDGFTLVGLQEYFYDQVPDSMRSLGIAFYLSVMGAASFLSSMLITVVDHMTEKSGSKSWFGKDLNSSRLDKFYWLLAAMSTLNLFLFAFLASRFSYKRVQKVAVADCYEDKSDYESVETKNGEEKTLGVCTGPGAMNGENDEGDEEGKIGIYDFSGVQEEKLPHSRCCLRRWLNLWAPWSPLLLVSMPRRSTIVVVAIALASPTRRCTTTVVATTLASPTHRCNIATATVATASHHHFHYSSLQLPSPLLLHSLSLFSFFICNIITNYTNPSLFNFLFFSMAEGFEHYHVPQQSRRDKLRVFPQNHPSFLESSSILLPTSPNLTSLYDPSLLPSDFLACATQQPPAAKGEGSNLMMGFLEGGVVNGDAIHVINSNTNHHHNNPFLYQLQNLREFGDGYNDASEMMVFKPEPLSLSLSSQSNNTHHPLELNLQRFGAVIPGLVGRNSEVSRNSVPLGPFTGYASILKESRFLKPAQQLLEELCDGGVREIYATEKSLAPDASLMEPPHEGLSAGGVVGGDDPLGDYENESRKKKCRLLTMLDEMLVFGGIDDLGELGYLFGKVIGREYMHEDWECKVYRRYRQYYQQMHAVITSFEYVSGLGNAAPYASLAINAMSKHFKCLKNAITDQLQFINKAPFQISNRKDESPRLHNSDRGTYSQRPGFLEHQQPVWRPQRGLPERAVSVLRAWLFEHFLHPYPTDTDKLMLAKQTGLSRNQVSNWFINARVRLWKPMVEEIHMLESQQAQKRPQREEQSRRNLSGGDHLPSDNSLVTENIPSTSMEKFQDAPYKQHRNEIANMQVRGQEQLNQTNTSNQQMGVGVSINNGVSLTLGLHQNHGIGLSEPFAMSAAQRFGVALQPEGYVISGFESQNRHFGRDVIGGGQLLHDFVG</sequence>
<keyword evidence="10 16" id="KW-0472">Membrane</keyword>
<dbReference type="GO" id="GO:0003677">
    <property type="term" value="F:DNA binding"/>
    <property type="evidence" value="ECO:0007669"/>
    <property type="project" value="UniProtKB-UniRule"/>
</dbReference>
<dbReference type="InterPro" id="IPR008422">
    <property type="entry name" value="KN_HD"/>
</dbReference>
<dbReference type="PROSITE" id="PS50071">
    <property type="entry name" value="HOMEOBOX_2"/>
    <property type="match status" value="1"/>
</dbReference>
<feature type="region of interest" description="Disordered" evidence="15">
    <location>
        <begin position="1111"/>
        <end position="1139"/>
    </location>
</feature>
<evidence type="ECO:0000256" key="4">
    <source>
        <dbReference type="ARBA" id="ARBA00006454"/>
    </source>
</evidence>
<evidence type="ECO:0000256" key="16">
    <source>
        <dbReference type="SAM" id="Phobius"/>
    </source>
</evidence>
<dbReference type="SUPFAM" id="SSF103473">
    <property type="entry name" value="MFS general substrate transporter"/>
    <property type="match status" value="1"/>
</dbReference>
<comment type="similarity">
    <text evidence="4">Belongs to the TALE/BELL homeobox family.</text>
</comment>
<keyword evidence="6 16" id="KW-0812">Transmembrane</keyword>
<dbReference type="GO" id="GO:0016020">
    <property type="term" value="C:membrane"/>
    <property type="evidence" value="ECO:0007669"/>
    <property type="project" value="UniProtKB-SubCell"/>
</dbReference>
<dbReference type="InterPro" id="IPR006563">
    <property type="entry name" value="POX_dom"/>
</dbReference>
<evidence type="ECO:0000256" key="13">
    <source>
        <dbReference type="ARBA" id="ARBA00023242"/>
    </source>
</evidence>
<dbReference type="CDD" id="cd17417">
    <property type="entry name" value="MFS_NPF5"/>
    <property type="match status" value="1"/>
</dbReference>
<dbReference type="InterPro" id="IPR009057">
    <property type="entry name" value="Homeodomain-like_sf"/>
</dbReference>
<dbReference type="Proteomes" id="UP000743370">
    <property type="component" value="Unassembled WGS sequence"/>
</dbReference>
<dbReference type="InterPro" id="IPR000109">
    <property type="entry name" value="POT_fam"/>
</dbReference>
<feature type="transmembrane region" description="Helical" evidence="16">
    <location>
        <begin position="541"/>
        <end position="560"/>
    </location>
</feature>
<dbReference type="Pfam" id="PF00854">
    <property type="entry name" value="PTR2"/>
    <property type="match status" value="1"/>
</dbReference>
<comment type="caution">
    <text evidence="18">The sequence shown here is derived from an EMBL/GenBank/DDBJ whole genome shotgun (WGS) entry which is preliminary data.</text>
</comment>
<dbReference type="Gene3D" id="1.10.10.60">
    <property type="entry name" value="Homeodomain-like"/>
    <property type="match status" value="1"/>
</dbReference>
<keyword evidence="8" id="KW-0805">Transcription regulation</keyword>
<keyword evidence="5" id="KW-0597">Phosphoprotein</keyword>
<dbReference type="Pfam" id="PF05920">
    <property type="entry name" value="Homeobox_KN"/>
    <property type="match status" value="1"/>
</dbReference>
<organism evidence="18 19">
    <name type="scientific">Phaseolus angularis</name>
    <name type="common">Azuki bean</name>
    <name type="synonym">Vigna angularis</name>
    <dbReference type="NCBI Taxonomy" id="3914"/>
    <lineage>
        <taxon>Eukaryota</taxon>
        <taxon>Viridiplantae</taxon>
        <taxon>Streptophyta</taxon>
        <taxon>Embryophyta</taxon>
        <taxon>Tracheophyta</taxon>
        <taxon>Spermatophyta</taxon>
        <taxon>Magnoliopsida</taxon>
        <taxon>eudicotyledons</taxon>
        <taxon>Gunneridae</taxon>
        <taxon>Pentapetalae</taxon>
        <taxon>rosids</taxon>
        <taxon>fabids</taxon>
        <taxon>Fabales</taxon>
        <taxon>Fabaceae</taxon>
        <taxon>Papilionoideae</taxon>
        <taxon>50 kb inversion clade</taxon>
        <taxon>NPAAA clade</taxon>
        <taxon>indigoferoid/millettioid clade</taxon>
        <taxon>Phaseoleae</taxon>
        <taxon>Vigna</taxon>
    </lineage>
</organism>
<feature type="region of interest" description="Disordered" evidence="15">
    <location>
        <begin position="1209"/>
        <end position="1243"/>
    </location>
</feature>
<evidence type="ECO:0000256" key="6">
    <source>
        <dbReference type="ARBA" id="ARBA00022692"/>
    </source>
</evidence>
<comment type="subcellular location">
    <subcellularLocation>
        <location evidence="2">Membrane</location>
        <topology evidence="2">Multi-pass membrane protein</topology>
    </subcellularLocation>
    <subcellularLocation>
        <location evidence="1 14">Nucleus</location>
    </subcellularLocation>
</comment>
<dbReference type="Pfam" id="PF07526">
    <property type="entry name" value="POX"/>
    <property type="match status" value="1"/>
</dbReference>
<feature type="DNA-binding region" description="Homeobox" evidence="14">
    <location>
        <begin position="1139"/>
        <end position="1201"/>
    </location>
</feature>
<dbReference type="GO" id="GO:0005634">
    <property type="term" value="C:nucleus"/>
    <property type="evidence" value="ECO:0007669"/>
    <property type="project" value="UniProtKB-SubCell"/>
</dbReference>
<keyword evidence="7 16" id="KW-1133">Transmembrane helix</keyword>
<feature type="domain" description="Homeobox" evidence="17">
    <location>
        <begin position="1137"/>
        <end position="1200"/>
    </location>
</feature>
<proteinExistence type="inferred from homology"/>
<feature type="transmembrane region" description="Helical" evidence="16">
    <location>
        <begin position="193"/>
        <end position="212"/>
    </location>
</feature>
<dbReference type="PANTHER" id="PTHR11654">
    <property type="entry name" value="OLIGOPEPTIDE TRANSPORTER-RELATED"/>
    <property type="match status" value="1"/>
</dbReference>
<dbReference type="CDD" id="cd00086">
    <property type="entry name" value="homeodomain"/>
    <property type="match status" value="1"/>
</dbReference>
<evidence type="ECO:0000256" key="5">
    <source>
        <dbReference type="ARBA" id="ARBA00022553"/>
    </source>
</evidence>
<protein>
    <submittedName>
        <fullName evidence="18">Protein NRT1/ PTR FAMILY 5.6</fullName>
    </submittedName>
</protein>
<reference evidence="18 19" key="1">
    <citation type="submission" date="2020-05" db="EMBL/GenBank/DDBJ databases">
        <title>Vigna angularis (adzuki bean) Var. LongXiaoDou No. 4 denovo assembly.</title>
        <authorList>
            <person name="Xiang H."/>
        </authorList>
    </citation>
    <scope>NUCLEOTIDE SEQUENCE [LARGE SCALE GENOMIC DNA]</scope>
    <source>
        <tissue evidence="18">Leaf</tissue>
    </source>
</reference>
<evidence type="ECO:0000256" key="3">
    <source>
        <dbReference type="ARBA" id="ARBA00005982"/>
    </source>
</evidence>
<evidence type="ECO:0000313" key="19">
    <source>
        <dbReference type="Proteomes" id="UP000743370"/>
    </source>
</evidence>
<keyword evidence="12" id="KW-0804">Transcription</keyword>
<dbReference type="FunFam" id="1.10.10.60:FF:000117">
    <property type="entry name" value="BEL1-like homeodomain protein 9"/>
    <property type="match status" value="1"/>
</dbReference>
<dbReference type="Gene3D" id="1.20.1250.20">
    <property type="entry name" value="MFS general substrate transporter like domains"/>
    <property type="match status" value="1"/>
</dbReference>
<evidence type="ECO:0000259" key="17">
    <source>
        <dbReference type="PROSITE" id="PS50071"/>
    </source>
</evidence>
<feature type="transmembrane region" description="Helical" evidence="16">
    <location>
        <begin position="81"/>
        <end position="100"/>
    </location>
</feature>
<dbReference type="InterPro" id="IPR036259">
    <property type="entry name" value="MFS_trans_sf"/>
</dbReference>
<keyword evidence="11 14" id="KW-0371">Homeobox</keyword>
<evidence type="ECO:0000313" key="18">
    <source>
        <dbReference type="EMBL" id="KAG2404993.1"/>
    </source>
</evidence>
<evidence type="ECO:0000256" key="2">
    <source>
        <dbReference type="ARBA" id="ARBA00004141"/>
    </source>
</evidence>
<dbReference type="GO" id="GO:0042937">
    <property type="term" value="F:tripeptide transmembrane transporter activity"/>
    <property type="evidence" value="ECO:0007669"/>
    <property type="project" value="InterPro"/>
</dbReference>
<dbReference type="InterPro" id="IPR018456">
    <property type="entry name" value="PTR2_symporter_CS"/>
</dbReference>
<feature type="transmembrane region" description="Helical" evidence="16">
    <location>
        <begin position="218"/>
        <end position="238"/>
    </location>
</feature>
<feature type="transmembrane region" description="Helical" evidence="16">
    <location>
        <begin position="456"/>
        <end position="483"/>
    </location>
</feature>
<evidence type="ECO:0000256" key="10">
    <source>
        <dbReference type="ARBA" id="ARBA00023136"/>
    </source>
</evidence>
<evidence type="ECO:0000256" key="1">
    <source>
        <dbReference type="ARBA" id="ARBA00004123"/>
    </source>
</evidence>
<feature type="transmembrane region" description="Helical" evidence="16">
    <location>
        <begin position="415"/>
        <end position="436"/>
    </location>
</feature>
<dbReference type="GO" id="GO:0071916">
    <property type="term" value="F:dipeptide transmembrane transporter activity"/>
    <property type="evidence" value="ECO:0007669"/>
    <property type="project" value="InterPro"/>
</dbReference>
<evidence type="ECO:0000256" key="7">
    <source>
        <dbReference type="ARBA" id="ARBA00022989"/>
    </source>
</evidence>
<evidence type="ECO:0000256" key="8">
    <source>
        <dbReference type="ARBA" id="ARBA00023015"/>
    </source>
</evidence>
<comment type="similarity">
    <text evidence="3">Belongs to the major facilitator superfamily. Proton-dependent oligopeptide transporter (POT/PTR) (TC 2.A.17) family.</text>
</comment>
<dbReference type="SMART" id="SM00574">
    <property type="entry name" value="POX"/>
    <property type="match status" value="1"/>
</dbReference>
<dbReference type="PROSITE" id="PS01022">
    <property type="entry name" value="PTR2_1"/>
    <property type="match status" value="1"/>
</dbReference>
<accession>A0A8T0L3M7</accession>
<feature type="compositionally biased region" description="Basic and acidic residues" evidence="15">
    <location>
        <begin position="1111"/>
        <end position="1122"/>
    </location>
</feature>
<evidence type="ECO:0000256" key="11">
    <source>
        <dbReference type="ARBA" id="ARBA00023155"/>
    </source>
</evidence>
<feature type="transmembrane region" description="Helical" evidence="16">
    <location>
        <begin position="107"/>
        <end position="128"/>
    </location>
</feature>
<dbReference type="SMART" id="SM00389">
    <property type="entry name" value="HOX"/>
    <property type="match status" value="1"/>
</dbReference>
<dbReference type="InterPro" id="IPR001356">
    <property type="entry name" value="HD"/>
</dbReference>